<proteinExistence type="predicted"/>
<protein>
    <submittedName>
        <fullName evidence="1">NAD-dependent protein deacetylase srt2</fullName>
    </submittedName>
</protein>
<accession>A0ACC2SHQ9</accession>
<sequence length="306" mass="33816">MSAFAQVSSHKINLDSVKKLVDLFSKFKNEGGVTIISGAGISTDSGIPDYRGSKGAYTLTPNFKPITYQDFISSEGKQKRYWARSFFGYQKFSLAKPNASHLSIAELEKLSYVNHIITQNVDALHHQAGSKRITEIHGSLKTVSCIACNLSIERKGFQKNLELLNPLWSQYLQAHRQRGSTNFQTTPDGDVQLPDNTPYSEFKVPKCKSCNGILKPDVVFFGENMSHKVRLESSDIIDKASAVLVVGSSLATPSAYRLVVKAVTMNRPAYILNVGKTRADDLATHLINQECTPTLVSVLNELKTKT</sequence>
<organism evidence="1 2">
    <name type="scientific">Entomophthora muscae</name>
    <dbReference type="NCBI Taxonomy" id="34485"/>
    <lineage>
        <taxon>Eukaryota</taxon>
        <taxon>Fungi</taxon>
        <taxon>Fungi incertae sedis</taxon>
        <taxon>Zoopagomycota</taxon>
        <taxon>Entomophthoromycotina</taxon>
        <taxon>Entomophthoromycetes</taxon>
        <taxon>Entomophthorales</taxon>
        <taxon>Entomophthoraceae</taxon>
        <taxon>Entomophthora</taxon>
    </lineage>
</organism>
<reference evidence="1" key="1">
    <citation type="submission" date="2022-04" db="EMBL/GenBank/DDBJ databases">
        <title>Genome of the entomopathogenic fungus Entomophthora muscae.</title>
        <authorList>
            <person name="Elya C."/>
            <person name="Lovett B.R."/>
            <person name="Lee E."/>
            <person name="Macias A.M."/>
            <person name="Hajek A.E."/>
            <person name="De Bivort B.L."/>
            <person name="Kasson M.T."/>
            <person name="De Fine Licht H.H."/>
            <person name="Stajich J.E."/>
        </authorList>
    </citation>
    <scope>NUCLEOTIDE SEQUENCE</scope>
    <source>
        <strain evidence="1">Berkeley</strain>
    </source>
</reference>
<comment type="caution">
    <text evidence="1">The sequence shown here is derived from an EMBL/GenBank/DDBJ whole genome shotgun (WGS) entry which is preliminary data.</text>
</comment>
<evidence type="ECO:0000313" key="2">
    <source>
        <dbReference type="Proteomes" id="UP001165960"/>
    </source>
</evidence>
<name>A0ACC2SHQ9_9FUNG</name>
<keyword evidence="2" id="KW-1185">Reference proteome</keyword>
<evidence type="ECO:0000313" key="1">
    <source>
        <dbReference type="EMBL" id="KAJ9061883.1"/>
    </source>
</evidence>
<dbReference type="EMBL" id="QTSX02005035">
    <property type="protein sequence ID" value="KAJ9061883.1"/>
    <property type="molecule type" value="Genomic_DNA"/>
</dbReference>
<gene>
    <name evidence="1" type="primary">SRT2_1</name>
    <name evidence="1" type="ORF">DSO57_1016120</name>
</gene>
<dbReference type="Proteomes" id="UP001165960">
    <property type="component" value="Unassembled WGS sequence"/>
</dbReference>